<dbReference type="InterPro" id="IPR014347">
    <property type="entry name" value="Tautomerase/MIF_sf"/>
</dbReference>
<reference evidence="2" key="1">
    <citation type="journal article" date="2019" name="Int. J. Syst. Evol. Microbiol.">
        <title>The Global Catalogue of Microorganisms (GCM) 10K type strain sequencing project: providing services to taxonomists for standard genome sequencing and annotation.</title>
        <authorList>
            <consortium name="The Broad Institute Genomics Platform"/>
            <consortium name="The Broad Institute Genome Sequencing Center for Infectious Disease"/>
            <person name="Wu L."/>
            <person name="Ma J."/>
        </authorList>
    </citation>
    <scope>NUCLEOTIDE SEQUENCE [LARGE SCALE GENOMIC DNA]</scope>
    <source>
        <strain evidence="2">JCM 17805</strain>
    </source>
</reference>
<dbReference type="Proteomes" id="UP001500604">
    <property type="component" value="Unassembled WGS sequence"/>
</dbReference>
<organism evidence="1 2">
    <name type="scientific">Kistimonas scapharcae</name>
    <dbReference type="NCBI Taxonomy" id="1036133"/>
    <lineage>
        <taxon>Bacteria</taxon>
        <taxon>Pseudomonadati</taxon>
        <taxon>Pseudomonadota</taxon>
        <taxon>Gammaproteobacteria</taxon>
        <taxon>Oceanospirillales</taxon>
        <taxon>Endozoicomonadaceae</taxon>
        <taxon>Kistimonas</taxon>
    </lineage>
</organism>
<dbReference type="SUPFAM" id="SSF55331">
    <property type="entry name" value="Tautomerase/MIF"/>
    <property type="match status" value="1"/>
</dbReference>
<evidence type="ECO:0000313" key="2">
    <source>
        <dbReference type="Proteomes" id="UP001500604"/>
    </source>
</evidence>
<dbReference type="EMBL" id="BAABFL010000441">
    <property type="protein sequence ID" value="GAA4651181.1"/>
    <property type="molecule type" value="Genomic_DNA"/>
</dbReference>
<dbReference type="InterPro" id="IPR015017">
    <property type="entry name" value="DUF1904"/>
</dbReference>
<dbReference type="RefSeq" id="WP_345197513.1">
    <property type="nucleotide sequence ID" value="NZ_BAABFL010000441.1"/>
</dbReference>
<evidence type="ECO:0000313" key="1">
    <source>
        <dbReference type="EMBL" id="GAA4651181.1"/>
    </source>
</evidence>
<sequence length="123" mass="13982">MPHIKIRGLDQKTVNQFSKELIERVAEIMGYPKTHITLEQSLSHFFVSAGNPAPSPVIEIFWLELGTPIKQRTVNTITSIIRRKTGISGNITVIFFDKSDQEFFMNGQCFDSSIDRRETLNPA</sequence>
<dbReference type="Gene3D" id="3.30.429.10">
    <property type="entry name" value="Macrophage Migration Inhibitory Factor"/>
    <property type="match status" value="1"/>
</dbReference>
<name>A0ABP8V5V4_9GAMM</name>
<comment type="caution">
    <text evidence="1">The sequence shown here is derived from an EMBL/GenBank/DDBJ whole genome shotgun (WGS) entry which is preliminary data.</text>
</comment>
<keyword evidence="2" id="KW-1185">Reference proteome</keyword>
<proteinExistence type="predicted"/>
<protein>
    <submittedName>
        <fullName evidence="1">DUF1904 domain-containing protein</fullName>
    </submittedName>
</protein>
<gene>
    <name evidence="1" type="ORF">GCM10023116_34640</name>
</gene>
<dbReference type="Pfam" id="PF08921">
    <property type="entry name" value="DUF1904"/>
    <property type="match status" value="1"/>
</dbReference>
<accession>A0ABP8V5V4</accession>